<accession>A0A1M6F8U3</accession>
<dbReference type="AlphaFoldDB" id="A0A1M6F8U3"/>
<feature type="region of interest" description="Disordered" evidence="1">
    <location>
        <begin position="25"/>
        <end position="52"/>
    </location>
</feature>
<keyword evidence="4" id="KW-1185">Reference proteome</keyword>
<feature type="compositionally biased region" description="Polar residues" evidence="1">
    <location>
        <begin position="35"/>
        <end position="46"/>
    </location>
</feature>
<dbReference type="PROSITE" id="PS51257">
    <property type="entry name" value="PROKAR_LIPOPROTEIN"/>
    <property type="match status" value="1"/>
</dbReference>
<dbReference type="FunFam" id="2.30.180.10:FF:000032">
    <property type="entry name" value="Fasciclin domain-containing protein, putative"/>
    <property type="match status" value="1"/>
</dbReference>
<dbReference type="RefSeq" id="WP_073151060.1">
    <property type="nucleotide sequence ID" value="NZ_FQYY01000006.1"/>
</dbReference>
<dbReference type="Pfam" id="PF02469">
    <property type="entry name" value="Fasciclin"/>
    <property type="match status" value="1"/>
</dbReference>
<evidence type="ECO:0000256" key="1">
    <source>
        <dbReference type="SAM" id="MobiDB-lite"/>
    </source>
</evidence>
<dbReference type="Gene3D" id="2.30.180.10">
    <property type="entry name" value="FAS1 domain"/>
    <property type="match status" value="1"/>
</dbReference>
<feature type="domain" description="FAS1" evidence="2">
    <location>
        <begin position="57"/>
        <end position="203"/>
    </location>
</feature>
<gene>
    <name evidence="3" type="ORF">SAMN04488096_1068</name>
</gene>
<organism evidence="3 4">
    <name type="scientific">Mesonia phycicola</name>
    <dbReference type="NCBI Taxonomy" id="579105"/>
    <lineage>
        <taxon>Bacteria</taxon>
        <taxon>Pseudomonadati</taxon>
        <taxon>Bacteroidota</taxon>
        <taxon>Flavobacteriia</taxon>
        <taxon>Flavobacteriales</taxon>
        <taxon>Flavobacteriaceae</taxon>
        <taxon>Mesonia</taxon>
    </lineage>
</organism>
<dbReference type="PANTHER" id="PTHR10900:SF77">
    <property type="entry name" value="FI19380P1"/>
    <property type="match status" value="1"/>
</dbReference>
<dbReference type="PANTHER" id="PTHR10900">
    <property type="entry name" value="PERIOSTIN-RELATED"/>
    <property type="match status" value="1"/>
</dbReference>
<dbReference type="PROSITE" id="PS50213">
    <property type="entry name" value="FAS1"/>
    <property type="match status" value="1"/>
</dbReference>
<dbReference type="InterPro" id="IPR036378">
    <property type="entry name" value="FAS1_dom_sf"/>
</dbReference>
<dbReference type="InterPro" id="IPR000782">
    <property type="entry name" value="FAS1_domain"/>
</dbReference>
<dbReference type="GO" id="GO:0005615">
    <property type="term" value="C:extracellular space"/>
    <property type="evidence" value="ECO:0007669"/>
    <property type="project" value="TreeGrafter"/>
</dbReference>
<dbReference type="EMBL" id="FQYY01000006">
    <property type="protein sequence ID" value="SHI94100.1"/>
    <property type="molecule type" value="Genomic_DNA"/>
</dbReference>
<name>A0A1M6F8U3_9FLAO</name>
<evidence type="ECO:0000313" key="4">
    <source>
        <dbReference type="Proteomes" id="UP000184225"/>
    </source>
</evidence>
<reference evidence="3 4" key="1">
    <citation type="submission" date="2016-11" db="EMBL/GenBank/DDBJ databases">
        <authorList>
            <person name="Jaros S."/>
            <person name="Januszkiewicz K."/>
            <person name="Wedrychowicz H."/>
        </authorList>
    </citation>
    <scope>NUCLEOTIDE SEQUENCE [LARGE SCALE GENOMIC DNA]</scope>
    <source>
        <strain evidence="3 4">DSM 21425</strain>
    </source>
</reference>
<dbReference type="SMART" id="SM00554">
    <property type="entry name" value="FAS1"/>
    <property type="match status" value="1"/>
</dbReference>
<dbReference type="SUPFAM" id="SSF82153">
    <property type="entry name" value="FAS1 domain"/>
    <property type="match status" value="1"/>
</dbReference>
<dbReference type="OrthoDB" id="9800666at2"/>
<evidence type="ECO:0000259" key="2">
    <source>
        <dbReference type="PROSITE" id="PS50213"/>
    </source>
</evidence>
<evidence type="ECO:0000313" key="3">
    <source>
        <dbReference type="EMBL" id="SHI94100.1"/>
    </source>
</evidence>
<feature type="compositionally biased region" description="Basic and acidic residues" evidence="1">
    <location>
        <begin position="25"/>
        <end position="34"/>
    </location>
</feature>
<dbReference type="InterPro" id="IPR050904">
    <property type="entry name" value="Adhesion/Biosynth-related"/>
</dbReference>
<sequence length="206" mass="22381">MKKSIIAIGVLCILLVACKDNKTTDNANETKTEVDSTSTAIQNSTTEENDKTEKEVTLDLAEVAMNTENLSSFVDAIEKAGMVVKIKGEGPFTIFAPTNEAFSKLPKETLENLKKPVNAEKLEAALSYHIIPGNVDAKKLKDLINNSENKKYELITANDGKIEASINSDKKVVLTDSKGSQATVVEVDKKGKNGVIHSINTVLMRK</sequence>
<proteinExistence type="predicted"/>
<dbReference type="STRING" id="579105.SAMN04488096_1068"/>
<dbReference type="Proteomes" id="UP000184225">
    <property type="component" value="Unassembled WGS sequence"/>
</dbReference>
<protein>
    <submittedName>
        <fullName evidence="3">Uncaracterized surface protein containing fasciclin (FAS1) repeats</fullName>
    </submittedName>
</protein>